<feature type="compositionally biased region" description="Acidic residues" evidence="1">
    <location>
        <begin position="69"/>
        <end position="88"/>
    </location>
</feature>
<proteinExistence type="predicted"/>
<feature type="compositionally biased region" description="Basic and acidic residues" evidence="1">
    <location>
        <begin position="624"/>
        <end position="638"/>
    </location>
</feature>
<evidence type="ECO:0000313" key="2">
    <source>
        <dbReference type="EMBL" id="KAJ3056179.1"/>
    </source>
</evidence>
<evidence type="ECO:0000313" key="3">
    <source>
        <dbReference type="Proteomes" id="UP001212841"/>
    </source>
</evidence>
<feature type="compositionally biased region" description="Polar residues" evidence="1">
    <location>
        <begin position="338"/>
        <end position="359"/>
    </location>
</feature>
<feature type="compositionally biased region" description="Basic and acidic residues" evidence="1">
    <location>
        <begin position="587"/>
        <end position="608"/>
    </location>
</feature>
<protein>
    <submittedName>
        <fullName evidence="2">Uncharacterized protein</fullName>
    </submittedName>
</protein>
<organism evidence="2 3">
    <name type="scientific">Rhizophlyctis rosea</name>
    <dbReference type="NCBI Taxonomy" id="64517"/>
    <lineage>
        <taxon>Eukaryota</taxon>
        <taxon>Fungi</taxon>
        <taxon>Fungi incertae sedis</taxon>
        <taxon>Chytridiomycota</taxon>
        <taxon>Chytridiomycota incertae sedis</taxon>
        <taxon>Chytridiomycetes</taxon>
        <taxon>Rhizophlyctidales</taxon>
        <taxon>Rhizophlyctidaceae</taxon>
        <taxon>Rhizophlyctis</taxon>
    </lineage>
</organism>
<name>A0AAD5SQA1_9FUNG</name>
<feature type="compositionally biased region" description="Acidic residues" evidence="1">
    <location>
        <begin position="317"/>
        <end position="335"/>
    </location>
</feature>
<reference evidence="2" key="1">
    <citation type="submission" date="2020-05" db="EMBL/GenBank/DDBJ databases">
        <title>Phylogenomic resolution of chytrid fungi.</title>
        <authorList>
            <person name="Stajich J.E."/>
            <person name="Amses K."/>
            <person name="Simmons R."/>
            <person name="Seto K."/>
            <person name="Myers J."/>
            <person name="Bonds A."/>
            <person name="Quandt C.A."/>
            <person name="Barry K."/>
            <person name="Liu P."/>
            <person name="Grigoriev I."/>
            <person name="Longcore J.E."/>
            <person name="James T.Y."/>
        </authorList>
    </citation>
    <scope>NUCLEOTIDE SEQUENCE</scope>
    <source>
        <strain evidence="2">JEL0318</strain>
    </source>
</reference>
<feature type="compositionally biased region" description="Basic and acidic residues" evidence="1">
    <location>
        <begin position="368"/>
        <end position="381"/>
    </location>
</feature>
<dbReference type="Proteomes" id="UP001212841">
    <property type="component" value="Unassembled WGS sequence"/>
</dbReference>
<feature type="compositionally biased region" description="Polar residues" evidence="1">
    <location>
        <begin position="1"/>
        <end position="10"/>
    </location>
</feature>
<feature type="compositionally biased region" description="Low complexity" evidence="1">
    <location>
        <begin position="155"/>
        <end position="167"/>
    </location>
</feature>
<feature type="compositionally biased region" description="Pro residues" evidence="1">
    <location>
        <begin position="489"/>
        <end position="517"/>
    </location>
</feature>
<feature type="compositionally biased region" description="Basic and acidic residues" evidence="1">
    <location>
        <begin position="395"/>
        <end position="422"/>
    </location>
</feature>
<feature type="compositionally biased region" description="Basic residues" evidence="1">
    <location>
        <begin position="465"/>
        <end position="474"/>
    </location>
</feature>
<accession>A0AAD5SQA1</accession>
<feature type="compositionally biased region" description="Low complexity" evidence="1">
    <location>
        <begin position="532"/>
        <end position="544"/>
    </location>
</feature>
<dbReference type="EMBL" id="JADGJD010000042">
    <property type="protein sequence ID" value="KAJ3056179.1"/>
    <property type="molecule type" value="Genomic_DNA"/>
</dbReference>
<feature type="compositionally biased region" description="Basic and acidic residues" evidence="1">
    <location>
        <begin position="560"/>
        <end position="574"/>
    </location>
</feature>
<keyword evidence="3" id="KW-1185">Reference proteome</keyword>
<feature type="compositionally biased region" description="Acidic residues" evidence="1">
    <location>
        <begin position="431"/>
        <end position="440"/>
    </location>
</feature>
<feature type="compositionally biased region" description="Polar residues" evidence="1">
    <location>
        <begin position="545"/>
        <end position="554"/>
    </location>
</feature>
<evidence type="ECO:0000256" key="1">
    <source>
        <dbReference type="SAM" id="MobiDB-lite"/>
    </source>
</evidence>
<feature type="compositionally biased region" description="Polar residues" evidence="1">
    <location>
        <begin position="280"/>
        <end position="303"/>
    </location>
</feature>
<feature type="region of interest" description="Disordered" evidence="1">
    <location>
        <begin position="1"/>
        <end position="672"/>
    </location>
</feature>
<feature type="compositionally biased region" description="Low complexity" evidence="1">
    <location>
        <begin position="116"/>
        <end position="125"/>
    </location>
</feature>
<dbReference type="AlphaFoldDB" id="A0AAD5SQA1"/>
<feature type="compositionally biased region" description="Basic and acidic residues" evidence="1">
    <location>
        <begin position="451"/>
        <end position="461"/>
    </location>
</feature>
<comment type="caution">
    <text evidence="2">The sequence shown here is derived from an EMBL/GenBank/DDBJ whole genome shotgun (WGS) entry which is preliminary data.</text>
</comment>
<sequence>MASPSASLSPTKRPASAASSMSALERAQAYLRGEKPALPAQRSTTFERDKSGNKASYSRDLFDNLEASGSDEEYSDDIGTDSDSDEELKEYLASLSAKKSTSALPSPLRNTKTASHHTTSSPTPALQYLKAPSSAPEPPPSHTEHPPVTGSPRLTPAAAQPTSSTTSLKKMISFSRIGDAKDSSGDGSTSVLQQREDSGYGTKRPLTSVQSGVAEGNGDESSVGSDFEAFVRSSPSRPMAISIGTSNRADHSRSNHRSSSDEMVSGIKDDTGNLDKTPAHSGTTRQPSIAPNVPTAVNTTTSAKESRLNRVHTMGDLESESDESSVSEDIEEDVNYADSISSFEAATPPRQTAKSNISVTPPPSVGRTVDEEQGAEKKSIDLDSISSFSGNSIGDRGEIEEAGKKGNAEHSVKHRGDSRPHASDLLSVSDLFEDSDEEEPAPARAEASQKAAKETAHDRSAQTKQKQRSHHSHQHSAPPTQHAMQPEAPTNPQPPLPYPYPAFPSYPYHPYPPPLQPPSSGYGFFPPPYPYYPCAAPAWSAPSPTSHTCRTCGSPSRRRAFPDRNKLEVHEAQRPSHTTRQGGKPKSQADRSRDEDARKSIDEISERIEAEEESLRGSGTDLPVGDRKGREDADKSEADLQTDVSEYGRDVQTEQSASPYVGDGTASTAGREEKFRENFASVLGPSEQGEYQATLRIHNAIWFSLLNAVPGQQEQSSHPTWHFCVT</sequence>
<feature type="compositionally biased region" description="Low complexity" evidence="1">
    <location>
        <begin position="92"/>
        <end position="107"/>
    </location>
</feature>
<gene>
    <name evidence="2" type="ORF">HK097_007785</name>
</gene>